<dbReference type="PROSITE" id="PS50060">
    <property type="entry name" value="MAM_2"/>
    <property type="match status" value="1"/>
</dbReference>
<keyword evidence="16" id="KW-1185">Reference proteome</keyword>
<keyword evidence="5 10" id="KW-0862">Zinc</keyword>
<dbReference type="InterPro" id="IPR002083">
    <property type="entry name" value="MATH/TRAF_dom"/>
</dbReference>
<dbReference type="Gene3D" id="2.60.120.200">
    <property type="match status" value="1"/>
</dbReference>
<sequence length="536" mass="61198">TSPVPYVLDKGLEINAKGVILKSFDQFRLKSCIDFKLRDSEKYYINVQKLDGCYSYIGQVFSNGQDLSIGSYCDEISTVEHEFLHALGFYHEQSRPDRDDYVTIAFENILSGYENNFKKVSSESSTTHGVAYDYWSVMHYSKDAFSNGNGSTVITKDPKFQDVIGQRQEMSPSDVLELNLRYKCNSTIAFKMYCGFSNGTMCHMNRCSQNGIGWEIDKLILDIILGHAGYFMHASTRSGKEGDSAWLETHRMSSNRECRVHCLQFYYYHNGSESDELHIWIREFRDEQDVKGTLRLVGYIAGNVRKGTGSSSGGFSIDDINLSEIECPHVTIQLNDFEKLLSTSSFGTTIYSPRQYSSGGYSYRVAVVLYQSFVGLFVQFLSGKYDDQLEWPCPQRQVTFQLLDQTPNIQHHMTKQRSITTDPTHTSPQGKYSLYTGYFYWDDPQIKSRDFLKGGSAIFAFNFQGRLIKMISLLTLIINLFCLEFYKYHKILVRNSLCIIVFNKFLCFCCSIFGFSPAMVASPVLTLLLALMLLIP</sequence>
<evidence type="ECO:0000259" key="14">
    <source>
        <dbReference type="PROSITE" id="PS51864"/>
    </source>
</evidence>
<dbReference type="Pfam" id="PF22486">
    <property type="entry name" value="MATH_2"/>
    <property type="match status" value="1"/>
</dbReference>
<comment type="cofactor">
    <cofactor evidence="10 11">
        <name>Zn(2+)</name>
        <dbReference type="ChEBI" id="CHEBI:29105"/>
    </cofactor>
    <text evidence="10 11">Binds 1 zinc ion per subunit.</text>
</comment>
<dbReference type="InterPro" id="IPR024079">
    <property type="entry name" value="MetalloPept_cat_dom_sf"/>
</dbReference>
<evidence type="ECO:0000256" key="8">
    <source>
        <dbReference type="ARBA" id="ARBA00023157"/>
    </source>
</evidence>
<dbReference type="Gene3D" id="2.60.210.10">
    <property type="entry name" value="Apoptosis, Tumor Necrosis Factor Receptor Associated Protein 2, Chain A"/>
    <property type="match status" value="1"/>
</dbReference>
<dbReference type="GO" id="GO:0004222">
    <property type="term" value="F:metalloendopeptidase activity"/>
    <property type="evidence" value="ECO:0007669"/>
    <property type="project" value="UniProtKB-UniRule"/>
</dbReference>
<keyword evidence="1 10" id="KW-0645">Protease</keyword>
<accession>A0A4W6D9Z1</accession>
<evidence type="ECO:0000256" key="10">
    <source>
        <dbReference type="PROSITE-ProRule" id="PRU01211"/>
    </source>
</evidence>
<feature type="domain" description="MAM" evidence="13">
    <location>
        <begin position="192"/>
        <end position="283"/>
    </location>
</feature>
<evidence type="ECO:0000256" key="1">
    <source>
        <dbReference type="ARBA" id="ARBA00022670"/>
    </source>
</evidence>
<dbReference type="GeneTree" id="ENSGT00950000183111"/>
<reference evidence="15" key="2">
    <citation type="submission" date="2025-08" db="UniProtKB">
        <authorList>
            <consortium name="Ensembl"/>
        </authorList>
    </citation>
    <scope>IDENTIFICATION</scope>
</reference>
<evidence type="ECO:0000256" key="11">
    <source>
        <dbReference type="RuleBase" id="RU361183"/>
    </source>
</evidence>
<feature type="transmembrane region" description="Helical" evidence="12">
    <location>
        <begin position="467"/>
        <end position="486"/>
    </location>
</feature>
<keyword evidence="12" id="KW-1133">Transmembrane helix</keyword>
<dbReference type="SUPFAM" id="SSF49899">
    <property type="entry name" value="Concanavalin A-like lectins/glucanases"/>
    <property type="match status" value="1"/>
</dbReference>
<dbReference type="InterPro" id="IPR013320">
    <property type="entry name" value="ConA-like_dom_sf"/>
</dbReference>
<dbReference type="InterPro" id="IPR006026">
    <property type="entry name" value="Peptidase_Metallo"/>
</dbReference>
<keyword evidence="12" id="KW-0472">Membrane</keyword>
<evidence type="ECO:0000256" key="4">
    <source>
        <dbReference type="ARBA" id="ARBA00022801"/>
    </source>
</evidence>
<name>A0A4W6D9Z1_LATCA</name>
<dbReference type="EC" id="3.4.24.-" evidence="11"/>
<dbReference type="PRINTS" id="PR00480">
    <property type="entry name" value="ASTACIN"/>
</dbReference>
<evidence type="ECO:0000313" key="16">
    <source>
        <dbReference type="Proteomes" id="UP000314980"/>
    </source>
</evidence>
<keyword evidence="9" id="KW-0325">Glycoprotein</keyword>
<organism evidence="15 16">
    <name type="scientific">Lates calcarifer</name>
    <name type="common">Barramundi</name>
    <name type="synonym">Holocentrus calcarifer</name>
    <dbReference type="NCBI Taxonomy" id="8187"/>
    <lineage>
        <taxon>Eukaryota</taxon>
        <taxon>Metazoa</taxon>
        <taxon>Chordata</taxon>
        <taxon>Craniata</taxon>
        <taxon>Vertebrata</taxon>
        <taxon>Euteleostomi</taxon>
        <taxon>Actinopterygii</taxon>
        <taxon>Neopterygii</taxon>
        <taxon>Teleostei</taxon>
        <taxon>Neoteleostei</taxon>
        <taxon>Acanthomorphata</taxon>
        <taxon>Carangaria</taxon>
        <taxon>Carangaria incertae sedis</taxon>
        <taxon>Centropomidae</taxon>
        <taxon>Lates</taxon>
    </lineage>
</organism>
<evidence type="ECO:0000313" key="15">
    <source>
        <dbReference type="Ensembl" id="ENSLCAP00010021798.1"/>
    </source>
</evidence>
<feature type="domain" description="Peptidase M12A" evidence="14">
    <location>
        <begin position="1"/>
        <end position="185"/>
    </location>
</feature>
<dbReference type="Pfam" id="PF00629">
    <property type="entry name" value="MAM"/>
    <property type="match status" value="1"/>
</dbReference>
<evidence type="ECO:0000256" key="12">
    <source>
        <dbReference type="SAM" id="Phobius"/>
    </source>
</evidence>
<keyword evidence="8" id="KW-1015">Disulfide bond</keyword>
<dbReference type="SUPFAM" id="SSF55486">
    <property type="entry name" value="Metalloproteases ('zincins'), catalytic domain"/>
    <property type="match status" value="1"/>
</dbReference>
<reference evidence="15" key="3">
    <citation type="submission" date="2025-09" db="UniProtKB">
        <authorList>
            <consortium name="Ensembl"/>
        </authorList>
    </citation>
    <scope>IDENTIFICATION</scope>
</reference>
<reference evidence="16" key="1">
    <citation type="submission" date="2015-09" db="EMBL/GenBank/DDBJ databases">
        <authorList>
            <person name="Sai Rama Sridatta P."/>
        </authorList>
    </citation>
    <scope>NUCLEOTIDE SEQUENCE [LARGE SCALE GENOMIC DNA]</scope>
</reference>
<dbReference type="AlphaFoldDB" id="A0A4W6D9Z1"/>
<dbReference type="GO" id="GO:0006508">
    <property type="term" value="P:proteolysis"/>
    <property type="evidence" value="ECO:0007669"/>
    <property type="project" value="UniProtKB-KW"/>
</dbReference>
<dbReference type="PANTHER" id="PTHR10127:SF903">
    <property type="entry name" value="MEPRIN A SUBUNIT"/>
    <property type="match status" value="1"/>
</dbReference>
<feature type="binding site" evidence="10">
    <location>
        <position position="85"/>
    </location>
    <ligand>
        <name>Zn(2+)</name>
        <dbReference type="ChEBI" id="CHEBI:29105"/>
        <note>catalytic</note>
    </ligand>
</feature>
<dbReference type="Gene3D" id="3.40.390.10">
    <property type="entry name" value="Collagenase (Catalytic Domain)"/>
    <property type="match status" value="1"/>
</dbReference>
<keyword evidence="6 10" id="KW-0482">Metalloprotease</keyword>
<keyword evidence="3" id="KW-0732">Signal</keyword>
<keyword evidence="4 10" id="KW-0378">Hydrolase</keyword>
<dbReference type="PANTHER" id="PTHR10127">
    <property type="entry name" value="DISCOIDIN, CUB, EGF, LAMININ , AND ZINC METALLOPROTEASE DOMAIN CONTAINING"/>
    <property type="match status" value="1"/>
</dbReference>
<evidence type="ECO:0000256" key="7">
    <source>
        <dbReference type="ARBA" id="ARBA00023145"/>
    </source>
</evidence>
<comment type="caution">
    <text evidence="10">Lacks conserved residue(s) required for the propagation of feature annotation.</text>
</comment>
<evidence type="ECO:0000259" key="13">
    <source>
        <dbReference type="PROSITE" id="PS50060"/>
    </source>
</evidence>
<dbReference type="SMART" id="SM00137">
    <property type="entry name" value="MAM"/>
    <property type="match status" value="1"/>
</dbReference>
<dbReference type="PROSITE" id="PS51864">
    <property type="entry name" value="ASTACIN"/>
    <property type="match status" value="1"/>
</dbReference>
<evidence type="ECO:0000256" key="3">
    <source>
        <dbReference type="ARBA" id="ARBA00022729"/>
    </source>
</evidence>
<dbReference type="InterPro" id="IPR008974">
    <property type="entry name" value="TRAF-like"/>
</dbReference>
<keyword evidence="7" id="KW-0865">Zymogen</keyword>
<feature type="binding site" evidence="10">
    <location>
        <position position="91"/>
    </location>
    <ligand>
        <name>Zn(2+)</name>
        <dbReference type="ChEBI" id="CHEBI:29105"/>
        <note>catalytic</note>
    </ligand>
</feature>
<protein>
    <recommendedName>
        <fullName evidence="11">Metalloendopeptidase</fullName>
        <ecNumber evidence="11">3.4.24.-</ecNumber>
    </recommendedName>
</protein>
<evidence type="ECO:0000256" key="9">
    <source>
        <dbReference type="ARBA" id="ARBA00023180"/>
    </source>
</evidence>
<evidence type="ECO:0000256" key="6">
    <source>
        <dbReference type="ARBA" id="ARBA00023049"/>
    </source>
</evidence>
<evidence type="ECO:0000256" key="5">
    <source>
        <dbReference type="ARBA" id="ARBA00022833"/>
    </source>
</evidence>
<dbReference type="GO" id="GO:0016020">
    <property type="term" value="C:membrane"/>
    <property type="evidence" value="ECO:0007669"/>
    <property type="project" value="InterPro"/>
</dbReference>
<feature type="transmembrane region" description="Helical" evidence="12">
    <location>
        <begin position="506"/>
        <end position="535"/>
    </location>
</feature>
<evidence type="ECO:0000256" key="2">
    <source>
        <dbReference type="ARBA" id="ARBA00022723"/>
    </source>
</evidence>
<keyword evidence="2 10" id="KW-0479">Metal-binding</keyword>
<feature type="binding site" evidence="10">
    <location>
        <position position="81"/>
    </location>
    <ligand>
        <name>Zn(2+)</name>
        <dbReference type="ChEBI" id="CHEBI:29105"/>
        <note>catalytic</note>
    </ligand>
</feature>
<dbReference type="SUPFAM" id="SSF49599">
    <property type="entry name" value="TRAF domain-like"/>
    <property type="match status" value="1"/>
</dbReference>
<dbReference type="SMART" id="SM00235">
    <property type="entry name" value="ZnMc"/>
    <property type="match status" value="1"/>
</dbReference>
<dbReference type="Pfam" id="PF01400">
    <property type="entry name" value="Astacin"/>
    <property type="match status" value="1"/>
</dbReference>
<feature type="active site" evidence="10">
    <location>
        <position position="82"/>
    </location>
</feature>
<dbReference type="Ensembl" id="ENSLCAT00010022270.1">
    <property type="protein sequence ID" value="ENSLCAP00010021798.1"/>
    <property type="gene ID" value="ENSLCAG00010010260.1"/>
</dbReference>
<proteinExistence type="predicted"/>
<dbReference type="InterPro" id="IPR000998">
    <property type="entry name" value="MAM_dom"/>
</dbReference>
<dbReference type="GO" id="GO:0008270">
    <property type="term" value="F:zinc ion binding"/>
    <property type="evidence" value="ECO:0007669"/>
    <property type="project" value="UniProtKB-UniRule"/>
</dbReference>
<dbReference type="Proteomes" id="UP000314980">
    <property type="component" value="Unassembled WGS sequence"/>
</dbReference>
<dbReference type="FunFam" id="3.40.390.10:FF:000015">
    <property type="entry name" value="Meprin A subunit"/>
    <property type="match status" value="1"/>
</dbReference>
<keyword evidence="12" id="KW-0812">Transmembrane</keyword>
<dbReference type="InterPro" id="IPR001506">
    <property type="entry name" value="Peptidase_M12A"/>
</dbReference>